<protein>
    <recommendedName>
        <fullName evidence="3">Winged helix DNA-binding domain-containing protein</fullName>
    </recommendedName>
</protein>
<dbReference type="PANTHER" id="PTHR38479">
    <property type="entry name" value="LMO0824 PROTEIN"/>
    <property type="match status" value="1"/>
</dbReference>
<evidence type="ECO:0000313" key="2">
    <source>
        <dbReference type="Proteomes" id="UP000236197"/>
    </source>
</evidence>
<evidence type="ECO:0008006" key="3">
    <source>
        <dbReference type="Google" id="ProtNLM"/>
    </source>
</evidence>
<dbReference type="AlphaFoldDB" id="A0A2K2UE89"/>
<dbReference type="InterPro" id="IPR009351">
    <property type="entry name" value="AlkZ-like"/>
</dbReference>
<dbReference type="EMBL" id="PPEK01000001">
    <property type="protein sequence ID" value="PNV68528.1"/>
    <property type="molecule type" value="Genomic_DNA"/>
</dbReference>
<gene>
    <name evidence="1" type="ORF">C2L71_00630</name>
</gene>
<accession>A0A2K2UE89</accession>
<keyword evidence="2" id="KW-1185">Reference proteome</keyword>
<sequence length="393" mass="43187">MEETSAEQVRNFRLHAHHLDACYGKDDVIAAISACGMQNSPPGAWEAALFNRVPACGAADRDRLLLEERTLMQAWSFRGAPVVFPAADSAAFLSALAAEGDEPWIYTRGIGLALDFLGVGFDELLALLEQVMPQLDGQTVAGKVALDQTLAAWIEPLLPERKRSLWNEPSMYGSPDKQTVGGAAVSFLLRPCSFKGLVVFGAREGASPTFTSYRSWLGRPLVPDPDAARKLVRKFLHCYGPSTPDRLAAWLGCSGAQARRLWKAAADEMEPVTFLGRKTQVLSADRERLLAPQPLERELLLLAAHDPYLDQRDRAVLQPDKTLQRRIWRTVANPGAIVYCGQVVGTWTGTKKGVGLEVKADWWDDAVDERQVRALAEQHAAFRGLGLAGFERV</sequence>
<comment type="caution">
    <text evidence="1">The sequence shown here is derived from an EMBL/GenBank/DDBJ whole genome shotgun (WGS) entry which is preliminary data.</text>
</comment>
<evidence type="ECO:0000313" key="1">
    <source>
        <dbReference type="EMBL" id="PNV68528.1"/>
    </source>
</evidence>
<organism evidence="1 2">
    <name type="scientific">Enteroscipio rubneri</name>
    <dbReference type="NCBI Taxonomy" id="2070686"/>
    <lineage>
        <taxon>Bacteria</taxon>
        <taxon>Bacillati</taxon>
        <taxon>Actinomycetota</taxon>
        <taxon>Coriobacteriia</taxon>
        <taxon>Eggerthellales</taxon>
        <taxon>Eggerthellaceae</taxon>
        <taxon>Enteroscipio</taxon>
    </lineage>
</organism>
<dbReference type="RefSeq" id="WP_103263854.1">
    <property type="nucleotide sequence ID" value="NZ_CABMLE010000001.1"/>
</dbReference>
<reference evidence="2" key="1">
    <citation type="submission" date="2018-01" db="EMBL/GenBank/DDBJ databases">
        <title>Rubneribacter badeniensis gen. nov., sp. nov., and Colonibacter rubneri, gen. nov., sp. nov., WGS of new members of the Eggerthellaceae.</title>
        <authorList>
            <person name="Danylec N."/>
            <person name="Stoll D.A."/>
            <person name="Doetsch A."/>
            <person name="Kulling S.E."/>
            <person name="Huch M."/>
        </authorList>
    </citation>
    <scope>NUCLEOTIDE SEQUENCE [LARGE SCALE GENOMIC DNA]</scope>
    <source>
        <strain evidence="2">ResAG-96</strain>
    </source>
</reference>
<proteinExistence type="predicted"/>
<dbReference type="Proteomes" id="UP000236197">
    <property type="component" value="Unassembled WGS sequence"/>
</dbReference>
<dbReference type="Pfam" id="PF06224">
    <property type="entry name" value="AlkZ-like"/>
    <property type="match status" value="1"/>
</dbReference>
<dbReference type="OrthoDB" id="9148135at2"/>
<name>A0A2K2UE89_9ACTN</name>
<dbReference type="PANTHER" id="PTHR38479:SF2">
    <property type="entry name" value="WINGED HELIX DNA-BINDING DOMAIN-CONTAINING PROTEIN"/>
    <property type="match status" value="1"/>
</dbReference>